<evidence type="ECO:0000313" key="3">
    <source>
        <dbReference type="EMBL" id="MDR4308002.1"/>
    </source>
</evidence>
<dbReference type="Pfam" id="PF20434">
    <property type="entry name" value="BD-FAE"/>
    <property type="match status" value="1"/>
</dbReference>
<dbReference type="InterPro" id="IPR049492">
    <property type="entry name" value="BD-FAE-like_dom"/>
</dbReference>
<keyword evidence="1 3" id="KW-0378">Hydrolase</keyword>
<feature type="domain" description="BD-FAE-like" evidence="2">
    <location>
        <begin position="73"/>
        <end position="166"/>
    </location>
</feature>
<accession>A0ABU1DIR7</accession>
<gene>
    <name evidence="3" type="ORF">IHQ68_15375</name>
</gene>
<organism evidence="3 4">
    <name type="scientific">Chelatococcus sambhunathii</name>
    <dbReference type="NCBI Taxonomy" id="363953"/>
    <lineage>
        <taxon>Bacteria</taxon>
        <taxon>Pseudomonadati</taxon>
        <taxon>Pseudomonadota</taxon>
        <taxon>Alphaproteobacteria</taxon>
        <taxon>Hyphomicrobiales</taxon>
        <taxon>Chelatococcaceae</taxon>
        <taxon>Chelatococcus</taxon>
    </lineage>
</organism>
<proteinExistence type="predicted"/>
<evidence type="ECO:0000256" key="1">
    <source>
        <dbReference type="ARBA" id="ARBA00022801"/>
    </source>
</evidence>
<keyword evidence="4" id="KW-1185">Reference proteome</keyword>
<name>A0ABU1DIR7_9HYPH</name>
<comment type="caution">
    <text evidence="3">The sequence shown here is derived from an EMBL/GenBank/DDBJ whole genome shotgun (WGS) entry which is preliminary data.</text>
</comment>
<reference evidence="3" key="1">
    <citation type="submission" date="2020-10" db="EMBL/GenBank/DDBJ databases">
        <authorList>
            <person name="Abbas A."/>
            <person name="Razzaq R."/>
            <person name="Waqas M."/>
            <person name="Abbas N."/>
            <person name="Nielsen T.K."/>
            <person name="Hansen L.H."/>
            <person name="Hussain S."/>
            <person name="Shahid M."/>
        </authorList>
    </citation>
    <scope>NUCLEOTIDE SEQUENCE</scope>
    <source>
        <strain evidence="3">S14</strain>
    </source>
</reference>
<dbReference type="InterPro" id="IPR029058">
    <property type="entry name" value="AB_hydrolase_fold"/>
</dbReference>
<dbReference type="InterPro" id="IPR050300">
    <property type="entry name" value="GDXG_lipolytic_enzyme"/>
</dbReference>
<evidence type="ECO:0000313" key="4">
    <source>
        <dbReference type="Proteomes" id="UP001181622"/>
    </source>
</evidence>
<dbReference type="PANTHER" id="PTHR48081">
    <property type="entry name" value="AB HYDROLASE SUPERFAMILY PROTEIN C4A8.06C"/>
    <property type="match status" value="1"/>
</dbReference>
<dbReference type="SUPFAM" id="SSF53474">
    <property type="entry name" value="alpha/beta-Hydrolases"/>
    <property type="match status" value="1"/>
</dbReference>
<dbReference type="Proteomes" id="UP001181622">
    <property type="component" value="Unassembled WGS sequence"/>
</dbReference>
<evidence type="ECO:0000259" key="2">
    <source>
        <dbReference type="Pfam" id="PF20434"/>
    </source>
</evidence>
<dbReference type="GO" id="GO:0016787">
    <property type="term" value="F:hydrolase activity"/>
    <property type="evidence" value="ECO:0007669"/>
    <property type="project" value="UniProtKB-KW"/>
</dbReference>
<protein>
    <submittedName>
        <fullName evidence="3">Alpha/beta hydrolase</fullName>
    </submittedName>
</protein>
<dbReference type="Gene3D" id="3.40.50.1820">
    <property type="entry name" value="alpha/beta hydrolase"/>
    <property type="match status" value="1"/>
</dbReference>
<dbReference type="PANTHER" id="PTHR48081:SF33">
    <property type="entry name" value="KYNURENINE FORMAMIDASE"/>
    <property type="match status" value="1"/>
</dbReference>
<sequence length="290" mass="30649">MTATADPAPQEVWETLSQAERDAAYNNSAAIGGNEGWAARRDELAAPYRAARPAHLDLAYGPKPRMKVDLYPAADPAAPCLVYIHGGYWQWNSREPFAHYAEGLEQAGWSVALPSYTLAPEASLTEIVAELGEALDWIAREGPQHGVAGPIVLSGWSAGGHLTAMLLGHSSVVAGLAVSGVYELGPIRDTFLNAALKLSDDEIARLSPLRLPVVDKPLAIAFGTKELPALIRDSRALHAMRTEAGAAGPLIPVEGADHFSIMDGFRTADGAMSRAAIAILAEAKSRAEAA</sequence>
<dbReference type="EMBL" id="JADBEO010000037">
    <property type="protein sequence ID" value="MDR4308002.1"/>
    <property type="molecule type" value="Genomic_DNA"/>
</dbReference>
<dbReference type="RefSeq" id="WP_309393379.1">
    <property type="nucleotide sequence ID" value="NZ_JADBEO010000037.1"/>
</dbReference>